<dbReference type="Pfam" id="PF00386">
    <property type="entry name" value="C1q"/>
    <property type="match status" value="1"/>
</dbReference>
<dbReference type="PANTHER" id="PTHR22923">
    <property type="entry name" value="CEREBELLIN-RELATED"/>
    <property type="match status" value="1"/>
</dbReference>
<organism evidence="7 8">
    <name type="scientific">Tegillarca granosa</name>
    <name type="common">Malaysian cockle</name>
    <name type="synonym">Anadara granosa</name>
    <dbReference type="NCBI Taxonomy" id="220873"/>
    <lineage>
        <taxon>Eukaryota</taxon>
        <taxon>Metazoa</taxon>
        <taxon>Spiralia</taxon>
        <taxon>Lophotrochozoa</taxon>
        <taxon>Mollusca</taxon>
        <taxon>Bivalvia</taxon>
        <taxon>Autobranchia</taxon>
        <taxon>Pteriomorphia</taxon>
        <taxon>Arcoida</taxon>
        <taxon>Arcoidea</taxon>
        <taxon>Arcidae</taxon>
        <taxon>Tegillarca</taxon>
    </lineage>
</organism>
<gene>
    <name evidence="7" type="ORF">KUTeg_009461</name>
</gene>
<dbReference type="InterPro" id="IPR050822">
    <property type="entry name" value="Cerebellin_Synaptic_Org"/>
</dbReference>
<dbReference type="EMBL" id="JARBDR010000440">
    <property type="protein sequence ID" value="KAJ8312088.1"/>
    <property type="molecule type" value="Genomic_DNA"/>
</dbReference>
<evidence type="ECO:0000256" key="3">
    <source>
        <dbReference type="ARBA" id="ARBA00022729"/>
    </source>
</evidence>
<dbReference type="SUPFAM" id="SSF49842">
    <property type="entry name" value="TNF-like"/>
    <property type="match status" value="1"/>
</dbReference>
<feature type="chain" id="PRO_5045870710" description="C1q domain-containing protein" evidence="5">
    <location>
        <begin position="19"/>
        <end position="315"/>
    </location>
</feature>
<feature type="coiled-coil region" evidence="4">
    <location>
        <begin position="93"/>
        <end position="120"/>
    </location>
</feature>
<dbReference type="SMART" id="SM00110">
    <property type="entry name" value="C1Q"/>
    <property type="match status" value="1"/>
</dbReference>
<dbReference type="Proteomes" id="UP001217089">
    <property type="component" value="Unassembled WGS sequence"/>
</dbReference>
<dbReference type="PRINTS" id="PR00007">
    <property type="entry name" value="COMPLEMNTC1Q"/>
</dbReference>
<dbReference type="InterPro" id="IPR001073">
    <property type="entry name" value="C1q_dom"/>
</dbReference>
<keyword evidence="2" id="KW-0964">Secreted</keyword>
<feature type="domain" description="C1q" evidence="6">
    <location>
        <begin position="189"/>
        <end position="315"/>
    </location>
</feature>
<comment type="caution">
    <text evidence="7">The sequence shown here is derived from an EMBL/GenBank/DDBJ whole genome shotgun (WGS) entry which is preliminary data.</text>
</comment>
<keyword evidence="4" id="KW-0175">Coiled coil</keyword>
<feature type="signal peptide" evidence="5">
    <location>
        <begin position="1"/>
        <end position="18"/>
    </location>
</feature>
<evidence type="ECO:0000256" key="4">
    <source>
        <dbReference type="SAM" id="Coils"/>
    </source>
</evidence>
<name>A0ABQ9F8Y7_TEGGR</name>
<evidence type="ECO:0000259" key="6">
    <source>
        <dbReference type="PROSITE" id="PS50871"/>
    </source>
</evidence>
<dbReference type="PANTHER" id="PTHR22923:SF116">
    <property type="entry name" value="C1Q DOMAIN-CONTAINING PROTEIN"/>
    <property type="match status" value="1"/>
</dbReference>
<dbReference type="Gene3D" id="2.60.120.40">
    <property type="match status" value="1"/>
</dbReference>
<reference evidence="7 8" key="1">
    <citation type="submission" date="2022-12" db="EMBL/GenBank/DDBJ databases">
        <title>Chromosome-level genome of Tegillarca granosa.</title>
        <authorList>
            <person name="Kim J."/>
        </authorList>
    </citation>
    <scope>NUCLEOTIDE SEQUENCE [LARGE SCALE GENOMIC DNA]</scope>
    <source>
        <strain evidence="7">Teg-2019</strain>
        <tissue evidence="7">Adductor muscle</tissue>
    </source>
</reference>
<accession>A0ABQ9F8Y7</accession>
<evidence type="ECO:0000313" key="7">
    <source>
        <dbReference type="EMBL" id="KAJ8312088.1"/>
    </source>
</evidence>
<dbReference type="InterPro" id="IPR008983">
    <property type="entry name" value="Tumour_necrosis_fac-like_dom"/>
</dbReference>
<protein>
    <recommendedName>
        <fullName evidence="6">C1q domain-containing protein</fullName>
    </recommendedName>
</protein>
<evidence type="ECO:0000313" key="8">
    <source>
        <dbReference type="Proteomes" id="UP001217089"/>
    </source>
</evidence>
<keyword evidence="3 5" id="KW-0732">Signal</keyword>
<evidence type="ECO:0000256" key="1">
    <source>
        <dbReference type="ARBA" id="ARBA00004613"/>
    </source>
</evidence>
<evidence type="ECO:0000256" key="2">
    <source>
        <dbReference type="ARBA" id="ARBA00022525"/>
    </source>
</evidence>
<keyword evidence="8" id="KW-1185">Reference proteome</keyword>
<dbReference type="PROSITE" id="PS50871">
    <property type="entry name" value="C1Q"/>
    <property type="match status" value="1"/>
</dbReference>
<sequence length="315" mass="35223">MELYFFFMLSILHCVCNGLRIQFPNIFYENLSKKSEGNIKLLKKPSTNIDLNAEKLTDKESVQLIKGIHERFVALETKVKLLEVREKSRDEVEKYLQKSITKLQKENKNLKTNLKLLQSAEIKQANSANQNNVMDGVRQSILGQSYRAVNSVGQNVHAIQGIPPNINAGLKTSTVFQHADIRDVPLTVLKPGTIRFNAQPVNRMTYSGNKIIQFPDVTFNVGNGFNNKTGIFNCPKSGLYIFGLTISASPNLATAYIFQNNNWVARTFVGSNFGTGSVISILQLNAGDRVMVVNAENQQNSFDQFSHFTGARISD</sequence>
<comment type="subcellular location">
    <subcellularLocation>
        <location evidence="1">Secreted</location>
    </subcellularLocation>
</comment>
<evidence type="ECO:0000256" key="5">
    <source>
        <dbReference type="SAM" id="SignalP"/>
    </source>
</evidence>
<proteinExistence type="predicted"/>